<keyword evidence="3" id="KW-1185">Reference proteome</keyword>
<feature type="domain" description="AraC effector-binding" evidence="1">
    <location>
        <begin position="2"/>
        <end position="162"/>
    </location>
</feature>
<dbReference type="Proteomes" id="UP000514716">
    <property type="component" value="Chromosome"/>
</dbReference>
<dbReference type="AlphaFoldDB" id="A0A7D7MAL3"/>
<dbReference type="InterPro" id="IPR029442">
    <property type="entry name" value="GyrI-like"/>
</dbReference>
<dbReference type="SUPFAM" id="SSF55136">
    <property type="entry name" value="Probable bacterial effector-binding domain"/>
    <property type="match status" value="1"/>
</dbReference>
<dbReference type="PANTHER" id="PTHR40055">
    <property type="entry name" value="TRANSCRIPTIONAL REGULATOR YGIV-RELATED"/>
    <property type="match status" value="1"/>
</dbReference>
<dbReference type="Gene3D" id="3.20.80.10">
    <property type="entry name" value="Regulatory factor, effector binding domain"/>
    <property type="match status" value="1"/>
</dbReference>
<dbReference type="SMART" id="SM00871">
    <property type="entry name" value="AraC_E_bind"/>
    <property type="match status" value="1"/>
</dbReference>
<reference evidence="2 3" key="1">
    <citation type="submission" date="2020-07" db="EMBL/GenBank/DDBJ databases">
        <title>Screening of a cold-adapted Planococcus bacterium producing protease in traditional shrimp paste and protease identification by genome sequencing.</title>
        <authorList>
            <person name="Gao R."/>
            <person name="Leng W."/>
            <person name="Chu Q."/>
            <person name="Wu X."/>
            <person name="Liu H."/>
            <person name="Li X."/>
        </authorList>
    </citation>
    <scope>NUCLEOTIDE SEQUENCE [LARGE SCALE GENOMIC DNA]</scope>
    <source>
        <strain evidence="2 3">XJ11</strain>
    </source>
</reference>
<name>A0A7D7MAL3_PLAMR</name>
<dbReference type="InterPro" id="IPR050908">
    <property type="entry name" value="SmbC-like"/>
</dbReference>
<dbReference type="KEGG" id="pdec:H1Q58_00845"/>
<protein>
    <submittedName>
        <fullName evidence="2">GyrI-like domain-containing protein</fullName>
    </submittedName>
</protein>
<evidence type="ECO:0000259" key="1">
    <source>
        <dbReference type="SMART" id="SM00871"/>
    </source>
</evidence>
<evidence type="ECO:0000313" key="3">
    <source>
        <dbReference type="Proteomes" id="UP000514716"/>
    </source>
</evidence>
<dbReference type="RefSeq" id="WP_182092181.1">
    <property type="nucleotide sequence ID" value="NZ_CP059540.1"/>
</dbReference>
<organism evidence="2 3">
    <name type="scientific">Planococcus maritimus</name>
    <dbReference type="NCBI Taxonomy" id="192421"/>
    <lineage>
        <taxon>Bacteria</taxon>
        <taxon>Bacillati</taxon>
        <taxon>Bacillota</taxon>
        <taxon>Bacilli</taxon>
        <taxon>Bacillales</taxon>
        <taxon>Caryophanaceae</taxon>
        <taxon>Planococcus</taxon>
    </lineage>
</organism>
<proteinExistence type="predicted"/>
<dbReference type="InterPro" id="IPR011256">
    <property type="entry name" value="Reg_factor_effector_dom_sf"/>
</dbReference>
<accession>A0A7D7MAL3</accession>
<dbReference type="Pfam" id="PF06445">
    <property type="entry name" value="GyrI-like"/>
    <property type="match status" value="1"/>
</dbReference>
<dbReference type="PANTHER" id="PTHR40055:SF1">
    <property type="entry name" value="TRANSCRIPTIONAL REGULATOR YGIV-RELATED"/>
    <property type="match status" value="1"/>
</dbReference>
<gene>
    <name evidence="2" type="ORF">H1Q58_00845</name>
</gene>
<dbReference type="EMBL" id="CP059540">
    <property type="protein sequence ID" value="QMT17617.1"/>
    <property type="molecule type" value="Genomic_DNA"/>
</dbReference>
<evidence type="ECO:0000313" key="2">
    <source>
        <dbReference type="EMBL" id="QMT17617.1"/>
    </source>
</evidence>
<sequence>MEKPVITVEQYEVKVIYIRFRGSYVQFRKNSRNMFNELLQYAEKYALIKEDFTKVMTIYHDNPFITDAANLRTSIAMTVPPDATLIEEGKIGSMQMAGKYAILHYELSLGEYEQAWQYAYSDEFLKQGSYTLRDAVPFELYVTEPPKGFKGTSKTDLYIPVE</sequence>
<dbReference type="InterPro" id="IPR010499">
    <property type="entry name" value="AraC_E-bd"/>
</dbReference>